<feature type="transmembrane region" description="Helical" evidence="4">
    <location>
        <begin position="75"/>
        <end position="95"/>
    </location>
</feature>
<dbReference type="CDD" id="cd06170">
    <property type="entry name" value="LuxR_C_like"/>
    <property type="match status" value="1"/>
</dbReference>
<comment type="caution">
    <text evidence="6">The sequence shown here is derived from an EMBL/GenBank/DDBJ whole genome shotgun (WGS) entry which is preliminary data.</text>
</comment>
<dbReference type="PROSITE" id="PS50043">
    <property type="entry name" value="HTH_LUXR_2"/>
    <property type="match status" value="1"/>
</dbReference>
<gene>
    <name evidence="6" type="ORF">C1881_09415</name>
</gene>
<feature type="transmembrane region" description="Helical" evidence="4">
    <location>
        <begin position="35"/>
        <end position="55"/>
    </location>
</feature>
<sequence length="323" mass="36935">MEAAFSTYTIIVMFICAVASTAAAGSYVITRNRMFMYVAIAFFLYFFDLSFIFQAEYLNHGTAITINALYEIQNPYIKAILACGILESLWLAICMYMGKTGLLLQVLPGAIFITLDFLIACVLPDGPIKQWLFYSMREVFLIWCLAYLTWLAKSKTTSHATRALVRRQKPVILASAVLICCIIIENSLVILLWHPSQEMMETLLPIFISERNFSENIFVILLATMTVRHTMELFRLRHDAPPIPKASDQERYITANFALYCDRNALTTREQDILRAIIDGKDNQNIASEMHLALGTVKSHTHNIFKKTGTKTRQELLQQFWRS</sequence>
<keyword evidence="2" id="KW-0238">DNA-binding</keyword>
<feature type="transmembrane region" description="Helical" evidence="4">
    <location>
        <begin position="6"/>
        <end position="28"/>
    </location>
</feature>
<keyword evidence="4" id="KW-0812">Transmembrane</keyword>
<evidence type="ECO:0000256" key="1">
    <source>
        <dbReference type="ARBA" id="ARBA00023015"/>
    </source>
</evidence>
<feature type="transmembrane region" description="Helical" evidence="4">
    <location>
        <begin position="171"/>
        <end position="193"/>
    </location>
</feature>
<protein>
    <submittedName>
        <fullName evidence="6">LuxR family transcriptional regulator</fullName>
    </submittedName>
</protein>
<keyword evidence="3" id="KW-0804">Transcription</keyword>
<name>A0A369L8X4_9ACTN</name>
<dbReference type="SUPFAM" id="SSF46894">
    <property type="entry name" value="C-terminal effector domain of the bipartite response regulators"/>
    <property type="match status" value="1"/>
</dbReference>
<accession>A0A369L8X4</accession>
<feature type="transmembrane region" description="Helical" evidence="4">
    <location>
        <begin position="102"/>
        <end position="125"/>
    </location>
</feature>
<dbReference type="Pfam" id="PF00196">
    <property type="entry name" value="GerE"/>
    <property type="match status" value="1"/>
</dbReference>
<dbReference type="InterPro" id="IPR016032">
    <property type="entry name" value="Sig_transdc_resp-reg_C-effctor"/>
</dbReference>
<dbReference type="PROSITE" id="PS00622">
    <property type="entry name" value="HTH_LUXR_1"/>
    <property type="match status" value="1"/>
</dbReference>
<evidence type="ECO:0000256" key="3">
    <source>
        <dbReference type="ARBA" id="ARBA00023163"/>
    </source>
</evidence>
<evidence type="ECO:0000256" key="2">
    <source>
        <dbReference type="ARBA" id="ARBA00023125"/>
    </source>
</evidence>
<keyword evidence="4" id="KW-1133">Transmembrane helix</keyword>
<evidence type="ECO:0000313" key="7">
    <source>
        <dbReference type="Proteomes" id="UP000253975"/>
    </source>
</evidence>
<reference evidence="6 7" key="1">
    <citation type="journal article" date="2018" name="Elife">
        <title>Discovery and characterization of a prevalent human gut bacterial enzyme sufficient for the inactivation of a family of plant toxins.</title>
        <authorList>
            <person name="Koppel N."/>
            <person name="Bisanz J.E."/>
            <person name="Pandelia M.E."/>
            <person name="Turnbaugh P.J."/>
            <person name="Balskus E.P."/>
        </authorList>
    </citation>
    <scope>NUCLEOTIDE SEQUENCE [LARGE SCALE GENOMIC DNA]</scope>
    <source>
        <strain evidence="6 7">OB21 GAM31</strain>
    </source>
</reference>
<dbReference type="EMBL" id="PPTO01000019">
    <property type="protein sequence ID" value="RDB55512.1"/>
    <property type="molecule type" value="Genomic_DNA"/>
</dbReference>
<keyword evidence="1" id="KW-0805">Transcription regulation</keyword>
<dbReference type="Proteomes" id="UP000253975">
    <property type="component" value="Unassembled WGS sequence"/>
</dbReference>
<dbReference type="AlphaFoldDB" id="A0A369L8X4"/>
<evidence type="ECO:0000256" key="4">
    <source>
        <dbReference type="SAM" id="Phobius"/>
    </source>
</evidence>
<evidence type="ECO:0000259" key="5">
    <source>
        <dbReference type="PROSITE" id="PS50043"/>
    </source>
</evidence>
<dbReference type="PANTHER" id="PTHR44688">
    <property type="entry name" value="DNA-BINDING TRANSCRIPTIONAL ACTIVATOR DEVR_DOSR"/>
    <property type="match status" value="1"/>
</dbReference>
<dbReference type="InterPro" id="IPR036388">
    <property type="entry name" value="WH-like_DNA-bd_sf"/>
</dbReference>
<dbReference type="GO" id="GO:0006355">
    <property type="term" value="P:regulation of DNA-templated transcription"/>
    <property type="evidence" value="ECO:0007669"/>
    <property type="project" value="InterPro"/>
</dbReference>
<dbReference type="PRINTS" id="PR00038">
    <property type="entry name" value="HTHLUXR"/>
</dbReference>
<dbReference type="SMART" id="SM00421">
    <property type="entry name" value="HTH_LUXR"/>
    <property type="match status" value="1"/>
</dbReference>
<evidence type="ECO:0000313" key="6">
    <source>
        <dbReference type="EMBL" id="RDB55512.1"/>
    </source>
</evidence>
<dbReference type="Gene3D" id="1.10.10.10">
    <property type="entry name" value="Winged helix-like DNA-binding domain superfamily/Winged helix DNA-binding domain"/>
    <property type="match status" value="1"/>
</dbReference>
<dbReference type="InterPro" id="IPR000792">
    <property type="entry name" value="Tscrpt_reg_LuxR_C"/>
</dbReference>
<feature type="domain" description="HTH luxR-type" evidence="5">
    <location>
        <begin position="259"/>
        <end position="323"/>
    </location>
</feature>
<keyword evidence="4" id="KW-0472">Membrane</keyword>
<dbReference type="PANTHER" id="PTHR44688:SF16">
    <property type="entry name" value="DNA-BINDING TRANSCRIPTIONAL ACTIVATOR DEVR_DOSR"/>
    <property type="match status" value="1"/>
</dbReference>
<feature type="transmembrane region" description="Helical" evidence="4">
    <location>
        <begin position="131"/>
        <end position="150"/>
    </location>
</feature>
<dbReference type="GO" id="GO:0003677">
    <property type="term" value="F:DNA binding"/>
    <property type="evidence" value="ECO:0007669"/>
    <property type="project" value="UniProtKB-KW"/>
</dbReference>
<organism evidence="6 7">
    <name type="scientific">Slackia isoflavoniconvertens</name>
    <dbReference type="NCBI Taxonomy" id="572010"/>
    <lineage>
        <taxon>Bacteria</taxon>
        <taxon>Bacillati</taxon>
        <taxon>Actinomycetota</taxon>
        <taxon>Coriobacteriia</taxon>
        <taxon>Eggerthellales</taxon>
        <taxon>Eggerthellaceae</taxon>
        <taxon>Slackia</taxon>
    </lineage>
</organism>
<proteinExistence type="predicted"/>